<accession>A0A8R7PBG6</accession>
<dbReference type="Gramene" id="TuG1812G0200001643.01.T01">
    <property type="protein sequence ID" value="TuG1812G0200001643.01.T01.cds359222"/>
    <property type="gene ID" value="TuG1812G0200001643.01"/>
</dbReference>
<dbReference type="Proteomes" id="UP000015106">
    <property type="component" value="Chromosome 2"/>
</dbReference>
<keyword evidence="3" id="KW-1185">Reference proteome</keyword>
<name>A0A8R7PBG6_TRIUA</name>
<protein>
    <submittedName>
        <fullName evidence="2">Uncharacterized protein</fullName>
    </submittedName>
</protein>
<reference evidence="2" key="2">
    <citation type="submission" date="2018-03" db="EMBL/GenBank/DDBJ databases">
        <title>The Triticum urartu genome reveals the dynamic nature of wheat genome evolution.</title>
        <authorList>
            <person name="Ling H."/>
            <person name="Ma B."/>
            <person name="Shi X."/>
            <person name="Liu H."/>
            <person name="Dong L."/>
            <person name="Sun H."/>
            <person name="Cao Y."/>
            <person name="Gao Q."/>
            <person name="Zheng S."/>
            <person name="Li Y."/>
            <person name="Yu Y."/>
            <person name="Du H."/>
            <person name="Qi M."/>
            <person name="Li Y."/>
            <person name="Yu H."/>
            <person name="Cui Y."/>
            <person name="Wang N."/>
            <person name="Chen C."/>
            <person name="Wu H."/>
            <person name="Zhao Y."/>
            <person name="Zhang J."/>
            <person name="Li Y."/>
            <person name="Zhou W."/>
            <person name="Zhang B."/>
            <person name="Hu W."/>
            <person name="Eijk M."/>
            <person name="Tang J."/>
            <person name="Witsenboer H."/>
            <person name="Zhao S."/>
            <person name="Li Z."/>
            <person name="Zhang A."/>
            <person name="Wang D."/>
            <person name="Liang C."/>
        </authorList>
    </citation>
    <scope>NUCLEOTIDE SEQUENCE [LARGE SCALE GENOMIC DNA]</scope>
    <source>
        <strain evidence="2">cv. G1812</strain>
    </source>
</reference>
<reference evidence="2" key="3">
    <citation type="submission" date="2022-06" db="UniProtKB">
        <authorList>
            <consortium name="EnsemblPlants"/>
        </authorList>
    </citation>
    <scope>IDENTIFICATION</scope>
</reference>
<feature type="compositionally biased region" description="Basic and acidic residues" evidence="1">
    <location>
        <begin position="138"/>
        <end position="156"/>
    </location>
</feature>
<proteinExistence type="predicted"/>
<evidence type="ECO:0000313" key="2">
    <source>
        <dbReference type="EnsemblPlants" id="TuG1812G0200001643.01.T01.cds359222"/>
    </source>
</evidence>
<sequence>LGARTATHLLAAPCVRIDHCRTRARSTRPTDEGSVHVARAVRDGGAAARVGVGLLHGPAVDVVGRPALVAGDLVGAQRRVADVPGRRLPRQRPAQGLAGARRHLLVLVHAALPDDPVAGRRARQQHGGQLARGGRGRQAGDRRRGRQEREQGHAEPCHASLLLSGSWFL</sequence>
<evidence type="ECO:0000313" key="3">
    <source>
        <dbReference type="Proteomes" id="UP000015106"/>
    </source>
</evidence>
<reference evidence="3" key="1">
    <citation type="journal article" date="2013" name="Nature">
        <title>Draft genome of the wheat A-genome progenitor Triticum urartu.</title>
        <authorList>
            <person name="Ling H.Q."/>
            <person name="Zhao S."/>
            <person name="Liu D."/>
            <person name="Wang J."/>
            <person name="Sun H."/>
            <person name="Zhang C."/>
            <person name="Fan H."/>
            <person name="Li D."/>
            <person name="Dong L."/>
            <person name="Tao Y."/>
            <person name="Gao C."/>
            <person name="Wu H."/>
            <person name="Li Y."/>
            <person name="Cui Y."/>
            <person name="Guo X."/>
            <person name="Zheng S."/>
            <person name="Wang B."/>
            <person name="Yu K."/>
            <person name="Liang Q."/>
            <person name="Yang W."/>
            <person name="Lou X."/>
            <person name="Chen J."/>
            <person name="Feng M."/>
            <person name="Jian J."/>
            <person name="Zhang X."/>
            <person name="Luo G."/>
            <person name="Jiang Y."/>
            <person name="Liu J."/>
            <person name="Wang Z."/>
            <person name="Sha Y."/>
            <person name="Zhang B."/>
            <person name="Wu H."/>
            <person name="Tang D."/>
            <person name="Shen Q."/>
            <person name="Xue P."/>
            <person name="Zou S."/>
            <person name="Wang X."/>
            <person name="Liu X."/>
            <person name="Wang F."/>
            <person name="Yang Y."/>
            <person name="An X."/>
            <person name="Dong Z."/>
            <person name="Zhang K."/>
            <person name="Zhang X."/>
            <person name="Luo M.C."/>
            <person name="Dvorak J."/>
            <person name="Tong Y."/>
            <person name="Wang J."/>
            <person name="Yang H."/>
            <person name="Li Z."/>
            <person name="Wang D."/>
            <person name="Zhang A."/>
            <person name="Wang J."/>
        </authorList>
    </citation>
    <scope>NUCLEOTIDE SEQUENCE</scope>
    <source>
        <strain evidence="3">cv. G1812</strain>
    </source>
</reference>
<dbReference type="AlphaFoldDB" id="A0A8R7PBG6"/>
<dbReference type="EnsemblPlants" id="TuG1812G0200001643.01.T01">
    <property type="protein sequence ID" value="TuG1812G0200001643.01.T01.cds359222"/>
    <property type="gene ID" value="TuG1812G0200001643.01"/>
</dbReference>
<evidence type="ECO:0000256" key="1">
    <source>
        <dbReference type="SAM" id="MobiDB-lite"/>
    </source>
</evidence>
<organism evidence="2 3">
    <name type="scientific">Triticum urartu</name>
    <name type="common">Red wild einkorn</name>
    <name type="synonym">Crithodium urartu</name>
    <dbReference type="NCBI Taxonomy" id="4572"/>
    <lineage>
        <taxon>Eukaryota</taxon>
        <taxon>Viridiplantae</taxon>
        <taxon>Streptophyta</taxon>
        <taxon>Embryophyta</taxon>
        <taxon>Tracheophyta</taxon>
        <taxon>Spermatophyta</taxon>
        <taxon>Magnoliopsida</taxon>
        <taxon>Liliopsida</taxon>
        <taxon>Poales</taxon>
        <taxon>Poaceae</taxon>
        <taxon>BOP clade</taxon>
        <taxon>Pooideae</taxon>
        <taxon>Triticodae</taxon>
        <taxon>Triticeae</taxon>
        <taxon>Triticinae</taxon>
        <taxon>Triticum</taxon>
    </lineage>
</organism>
<feature type="region of interest" description="Disordered" evidence="1">
    <location>
        <begin position="116"/>
        <end position="156"/>
    </location>
</feature>